<comment type="caution">
    <text evidence="3">The sequence shown here is derived from an EMBL/GenBank/DDBJ whole genome shotgun (WGS) entry which is preliminary data.</text>
</comment>
<feature type="region of interest" description="Disordered" evidence="1">
    <location>
        <begin position="77"/>
        <end position="100"/>
    </location>
</feature>
<reference evidence="3 4" key="1">
    <citation type="submission" date="2024-08" db="EMBL/GenBank/DDBJ databases">
        <title>Gnathostoma spinigerum genome.</title>
        <authorList>
            <person name="Gonzalez-Bertolin B."/>
            <person name="Monzon S."/>
            <person name="Zaballos A."/>
            <person name="Jimenez P."/>
            <person name="Dekumyoy P."/>
            <person name="Varona S."/>
            <person name="Cuesta I."/>
            <person name="Sumanam S."/>
            <person name="Adisakwattana P."/>
            <person name="Gasser R.B."/>
            <person name="Hernandez-Gonzalez A."/>
            <person name="Young N.D."/>
            <person name="Perteguer M.J."/>
        </authorList>
    </citation>
    <scope>NUCLEOTIDE SEQUENCE [LARGE SCALE GENOMIC DNA]</scope>
    <source>
        <strain evidence="3">AL3</strain>
        <tissue evidence="3">Liver</tissue>
    </source>
</reference>
<feature type="region of interest" description="Disordered" evidence="1">
    <location>
        <begin position="1"/>
        <end position="46"/>
    </location>
</feature>
<dbReference type="EMBL" id="JBGFUD010007754">
    <property type="protein sequence ID" value="MFH4981724.1"/>
    <property type="molecule type" value="Genomic_DNA"/>
</dbReference>
<evidence type="ECO:0000313" key="3">
    <source>
        <dbReference type="EMBL" id="MFH4981724.1"/>
    </source>
</evidence>
<evidence type="ECO:0000259" key="2">
    <source>
        <dbReference type="Pfam" id="PF16090"/>
    </source>
</evidence>
<name>A0ABD6EWT4_9BILA</name>
<organism evidence="3 4">
    <name type="scientific">Gnathostoma spinigerum</name>
    <dbReference type="NCBI Taxonomy" id="75299"/>
    <lineage>
        <taxon>Eukaryota</taxon>
        <taxon>Metazoa</taxon>
        <taxon>Ecdysozoa</taxon>
        <taxon>Nematoda</taxon>
        <taxon>Chromadorea</taxon>
        <taxon>Rhabditida</taxon>
        <taxon>Spirurina</taxon>
        <taxon>Gnathostomatomorpha</taxon>
        <taxon>Gnathostomatoidea</taxon>
        <taxon>Gnathostomatidae</taxon>
        <taxon>Gnathostoma</taxon>
    </lineage>
</organism>
<keyword evidence="4" id="KW-1185">Reference proteome</keyword>
<evidence type="ECO:0000313" key="4">
    <source>
        <dbReference type="Proteomes" id="UP001608902"/>
    </source>
</evidence>
<proteinExistence type="predicted"/>
<gene>
    <name evidence="3" type="ORF">AB6A40_008433</name>
</gene>
<protein>
    <recommendedName>
        <fullName evidence="2">Protein capicua homolog-like domain-containing protein</fullName>
    </recommendedName>
</protein>
<feature type="region of interest" description="Disordered" evidence="1">
    <location>
        <begin position="306"/>
        <end position="384"/>
    </location>
</feature>
<feature type="compositionally biased region" description="Polar residues" evidence="1">
    <location>
        <begin position="335"/>
        <end position="352"/>
    </location>
</feature>
<feature type="compositionally biased region" description="Low complexity" evidence="1">
    <location>
        <begin position="317"/>
        <end position="334"/>
    </location>
</feature>
<dbReference type="InterPro" id="IPR032147">
    <property type="entry name" value="Cic_dom"/>
</dbReference>
<dbReference type="AlphaFoldDB" id="A0ABD6EWT4"/>
<evidence type="ECO:0000256" key="1">
    <source>
        <dbReference type="SAM" id="MobiDB-lite"/>
    </source>
</evidence>
<feature type="compositionally biased region" description="Basic and acidic residues" evidence="1">
    <location>
        <begin position="366"/>
        <end position="380"/>
    </location>
</feature>
<dbReference type="Pfam" id="PF16090">
    <property type="entry name" value="DUF4819"/>
    <property type="match status" value="1"/>
</dbReference>
<sequence length="426" mass="46333">MDPNASATHNLLRDESSSIHPKLRGKRRTTEDSGGQASAVTPADCASSTSSLMTVQYASPLYQTQSASNIGQSLLVDHSSTSSAAPPPPPTAPSASAAALPSTIATPLSADRSSASATCMPIQANLNTSTNFKFETIHLMERLKERKLCLEINSNAESLSETGVNLSDWKATRILAMPPDITGYLPACIKDVHNNRDLIVQFDSGVEHVFEDVMAQTVAYPEIIADQAPSSDTINVSDVLCVKWCSEENIYRLAEVISKTSYPIKFQMRLCADSSQEVLWFPRANVRLLRPPWYDELPSLCGIHEQASSDHSNRDGSAAYSSNSSTTPPASSSAVQSFHIITQSPQLSSTPKHSSDVVDSDEEQSKDEQKTGKKRLSESKKTKRDNHGILGLSVKAMGILDGLRYSWTSWLGINVYLCVKHKNSMI</sequence>
<dbReference type="Proteomes" id="UP001608902">
    <property type="component" value="Unassembled WGS sequence"/>
</dbReference>
<feature type="domain" description="Protein capicua homolog-like" evidence="2">
    <location>
        <begin position="222"/>
        <end position="298"/>
    </location>
</feature>
<accession>A0ABD6EWT4</accession>